<evidence type="ECO:0000313" key="13">
    <source>
        <dbReference type="Proteomes" id="UP000290985"/>
    </source>
</evidence>
<keyword evidence="2" id="KW-0813">Transport</keyword>
<evidence type="ECO:0000256" key="6">
    <source>
        <dbReference type="ARBA" id="ARBA00022683"/>
    </source>
</evidence>
<dbReference type="Gene3D" id="3.40.930.10">
    <property type="entry name" value="Mannitol-specific EII, Chain A"/>
    <property type="match status" value="1"/>
</dbReference>
<comment type="function">
    <text evidence="8">The phosphoenolpyruvate-dependent sugar phosphotransferase system (sugar PTS), a major carbohydrate active transport system, catalyzes the phosphorylation of incoming sugar substrates concomitantly with their translocation across the cell membrane. The enzyme II UlaABC PTS system is involved in ascorbate transport.</text>
</comment>
<feature type="domain" description="PTS EIIA type-2" evidence="11">
    <location>
        <begin position="2"/>
        <end position="145"/>
    </location>
</feature>
<dbReference type="SUPFAM" id="SSF55804">
    <property type="entry name" value="Phoshotransferase/anion transport protein"/>
    <property type="match status" value="1"/>
</dbReference>
<keyword evidence="3" id="KW-0963">Cytoplasm</keyword>
<dbReference type="GO" id="GO:0016301">
    <property type="term" value="F:kinase activity"/>
    <property type="evidence" value="ECO:0007669"/>
    <property type="project" value="UniProtKB-KW"/>
</dbReference>
<dbReference type="OrthoDB" id="369398at2"/>
<evidence type="ECO:0000256" key="2">
    <source>
        <dbReference type="ARBA" id="ARBA00022448"/>
    </source>
</evidence>
<evidence type="ECO:0000256" key="5">
    <source>
        <dbReference type="ARBA" id="ARBA00022679"/>
    </source>
</evidence>
<gene>
    <name evidence="12" type="primary">ulaC_2</name>
    <name evidence="12" type="ORF">NCTC10181_00537</name>
</gene>
<dbReference type="GO" id="GO:0009401">
    <property type="term" value="P:phosphoenolpyruvate-dependent sugar phosphotransferase system"/>
    <property type="evidence" value="ECO:0007669"/>
    <property type="project" value="UniProtKB-KW"/>
</dbReference>
<dbReference type="AlphaFoldDB" id="A0A449B246"/>
<dbReference type="InterPro" id="IPR016152">
    <property type="entry name" value="PTrfase/Anion_transptr"/>
</dbReference>
<dbReference type="PANTHER" id="PTHR36203:SF1">
    <property type="entry name" value="ASCORBATE-SPECIFIC PTS SYSTEM EIIA COMPONENT"/>
    <property type="match status" value="1"/>
</dbReference>
<evidence type="ECO:0000256" key="8">
    <source>
        <dbReference type="ARBA" id="ARBA00037387"/>
    </source>
</evidence>
<dbReference type="GO" id="GO:0005737">
    <property type="term" value="C:cytoplasm"/>
    <property type="evidence" value="ECO:0007669"/>
    <property type="project" value="UniProtKB-SubCell"/>
</dbReference>
<sequence length="151" mass="17382">MKLFDPQLMQYMDKKVSWKEAIHLGVNMLVKQNKATQKLEEEILLSTEKFGAYYVLEKGIALLHAPAGEYCLKAATSTLILNEEIIFNNQPDKVAKIIITLSAPDNNSHFELISEFGNYFMNQEFKQKALNVKSKQEFLDLITQFGEKYEL</sequence>
<keyword evidence="6" id="KW-0598">Phosphotransferase system</keyword>
<dbReference type="PROSITE" id="PS51094">
    <property type="entry name" value="PTS_EIIA_TYPE_2"/>
    <property type="match status" value="1"/>
</dbReference>
<dbReference type="RefSeq" id="WP_129725488.1">
    <property type="nucleotide sequence ID" value="NZ_LR215036.1"/>
</dbReference>
<keyword evidence="5 12" id="KW-0808">Transferase</keyword>
<dbReference type="Pfam" id="PF00359">
    <property type="entry name" value="PTS_EIIA_2"/>
    <property type="match status" value="1"/>
</dbReference>
<evidence type="ECO:0000256" key="4">
    <source>
        <dbReference type="ARBA" id="ARBA00022553"/>
    </source>
</evidence>
<protein>
    <recommendedName>
        <fullName evidence="9">Ascorbate-specific PTS system EIIA component</fullName>
    </recommendedName>
    <alternativeName>
        <fullName evidence="10">Ascorbate-specific phosphotransferase enzyme IIA component</fullName>
    </alternativeName>
</protein>
<accession>A0A449B246</accession>
<evidence type="ECO:0000256" key="1">
    <source>
        <dbReference type="ARBA" id="ARBA00004496"/>
    </source>
</evidence>
<evidence type="ECO:0000256" key="3">
    <source>
        <dbReference type="ARBA" id="ARBA00022490"/>
    </source>
</evidence>
<comment type="subcellular location">
    <subcellularLocation>
        <location evidence="1">Cytoplasm</location>
    </subcellularLocation>
</comment>
<proteinExistence type="predicted"/>
<dbReference type="Proteomes" id="UP000290985">
    <property type="component" value="Chromosome"/>
</dbReference>
<evidence type="ECO:0000313" key="12">
    <source>
        <dbReference type="EMBL" id="VEU74679.1"/>
    </source>
</evidence>
<reference evidence="12 13" key="1">
    <citation type="submission" date="2019-01" db="EMBL/GenBank/DDBJ databases">
        <authorList>
            <consortium name="Pathogen Informatics"/>
        </authorList>
    </citation>
    <scope>NUCLEOTIDE SEQUENCE [LARGE SCALE GENOMIC DNA]</scope>
    <source>
        <strain evidence="12 13">NCTC10181</strain>
    </source>
</reference>
<evidence type="ECO:0000256" key="7">
    <source>
        <dbReference type="ARBA" id="ARBA00022777"/>
    </source>
</evidence>
<keyword evidence="13" id="KW-1185">Reference proteome</keyword>
<keyword evidence="4" id="KW-0597">Phosphoprotein</keyword>
<evidence type="ECO:0000256" key="10">
    <source>
        <dbReference type="ARBA" id="ARBA00042072"/>
    </source>
</evidence>
<evidence type="ECO:0000259" key="11">
    <source>
        <dbReference type="PROSITE" id="PS51094"/>
    </source>
</evidence>
<dbReference type="InterPro" id="IPR051351">
    <property type="entry name" value="Ascorbate-PTS_EIIA_comp"/>
</dbReference>
<dbReference type="EMBL" id="LR215036">
    <property type="protein sequence ID" value="VEU74679.1"/>
    <property type="molecule type" value="Genomic_DNA"/>
</dbReference>
<dbReference type="KEGG" id="mcit:NCTC10181_00537"/>
<name>A0A449B246_9BACT</name>
<evidence type="ECO:0000256" key="9">
    <source>
        <dbReference type="ARBA" id="ARBA00041175"/>
    </source>
</evidence>
<dbReference type="InterPro" id="IPR002178">
    <property type="entry name" value="PTS_EIIA_type-2_dom"/>
</dbReference>
<dbReference type="PANTHER" id="PTHR36203">
    <property type="entry name" value="ASCORBATE-SPECIFIC PTS SYSTEM EIIA COMPONENT"/>
    <property type="match status" value="1"/>
</dbReference>
<keyword evidence="7" id="KW-0418">Kinase</keyword>
<organism evidence="12 13">
    <name type="scientific">Mycoplasmopsis citelli</name>
    <dbReference type="NCBI Taxonomy" id="171281"/>
    <lineage>
        <taxon>Bacteria</taxon>
        <taxon>Bacillati</taxon>
        <taxon>Mycoplasmatota</taxon>
        <taxon>Mycoplasmoidales</taxon>
        <taxon>Metamycoplasmataceae</taxon>
        <taxon>Mycoplasmopsis</taxon>
    </lineage>
</organism>